<dbReference type="CDD" id="cd06460">
    <property type="entry name" value="M32_Taq"/>
    <property type="match status" value="1"/>
</dbReference>
<keyword evidence="1" id="KW-0645">Protease</keyword>
<comment type="function">
    <text evidence="1">Broad specificity carboxypetidase that releases amino acids sequentially from the C-terminus, including neutral, aromatic, polar and basic residues.</text>
</comment>
<keyword evidence="1" id="KW-0482">Metalloprotease</keyword>
<dbReference type="EC" id="3.4.17.19" evidence="1"/>
<keyword evidence="1 2" id="KW-0121">Carboxypeptidase</keyword>
<dbReference type="EMBL" id="JAUYVI010000002">
    <property type="protein sequence ID" value="MDQ7247011.1"/>
    <property type="molecule type" value="Genomic_DNA"/>
</dbReference>
<proteinExistence type="inferred from homology"/>
<keyword evidence="2" id="KW-0067">ATP-binding</keyword>
<dbReference type="Proteomes" id="UP001230156">
    <property type="component" value="Unassembled WGS sequence"/>
</dbReference>
<dbReference type="PROSITE" id="PS52034">
    <property type="entry name" value="PEPTIDASE_M32"/>
    <property type="match status" value="1"/>
</dbReference>
<keyword evidence="2" id="KW-0547">Nucleotide-binding</keyword>
<comment type="catalytic activity">
    <reaction evidence="1">
        <text>Release of a C-terminal amino acid with broad specificity, except for -Pro.</text>
        <dbReference type="EC" id="3.4.17.19"/>
    </reaction>
</comment>
<dbReference type="Pfam" id="PF02074">
    <property type="entry name" value="Peptidase_M32"/>
    <property type="match status" value="1"/>
</dbReference>
<dbReference type="Gene3D" id="1.10.1370.30">
    <property type="match status" value="1"/>
</dbReference>
<keyword evidence="3" id="KW-1185">Reference proteome</keyword>
<dbReference type="GO" id="GO:0004180">
    <property type="term" value="F:carboxypeptidase activity"/>
    <property type="evidence" value="ECO:0007669"/>
    <property type="project" value="UniProtKB-KW"/>
</dbReference>
<dbReference type="RefSeq" id="WP_379954421.1">
    <property type="nucleotide sequence ID" value="NZ_JAUYVI010000002.1"/>
</dbReference>
<dbReference type="PIRSF" id="PIRSF006615">
    <property type="entry name" value="Zn_crbxpep_Taq"/>
    <property type="match status" value="1"/>
</dbReference>
<evidence type="ECO:0000256" key="1">
    <source>
        <dbReference type="PIRNR" id="PIRNR006615"/>
    </source>
</evidence>
<dbReference type="SUPFAM" id="SSF55486">
    <property type="entry name" value="Metalloproteases ('zincins'), catalytic domain"/>
    <property type="match status" value="1"/>
</dbReference>
<dbReference type="PANTHER" id="PTHR34217">
    <property type="entry name" value="METAL-DEPENDENT CARBOXYPEPTIDASE"/>
    <property type="match status" value="1"/>
</dbReference>
<comment type="similarity">
    <text evidence="1">Belongs to the peptidase M32 family.</text>
</comment>
<accession>A0ABU0YH19</accession>
<keyword evidence="1" id="KW-0479">Metal-binding</keyword>
<evidence type="ECO:0000313" key="3">
    <source>
        <dbReference type="Proteomes" id="UP001230156"/>
    </source>
</evidence>
<protein>
    <recommendedName>
        <fullName evidence="1">Metal-dependent carboxypeptidase</fullName>
        <ecNumber evidence="1">3.4.17.19</ecNumber>
    </recommendedName>
</protein>
<comment type="caution">
    <text evidence="2">The sequence shown here is derived from an EMBL/GenBank/DDBJ whole genome shotgun (WGS) entry which is preliminary data.</text>
</comment>
<dbReference type="PANTHER" id="PTHR34217:SF1">
    <property type="entry name" value="CARBOXYPEPTIDASE 1"/>
    <property type="match status" value="1"/>
</dbReference>
<keyword evidence="1 2" id="KW-0378">Hydrolase</keyword>
<name>A0ABU0YH19_9PROT</name>
<reference evidence="3" key="1">
    <citation type="submission" date="2023-08" db="EMBL/GenBank/DDBJ databases">
        <title>Rhodospirillaceae gen. nov., a novel taxon isolated from the Yangtze River Yuezi River estuary sludge.</title>
        <authorList>
            <person name="Ruan L."/>
        </authorList>
    </citation>
    <scope>NUCLEOTIDE SEQUENCE [LARGE SCALE GENOMIC DNA]</scope>
    <source>
        <strain evidence="3">R-7</strain>
    </source>
</reference>
<sequence length="507" mass="55902">MSQNTAKSNTVGAYENLENRFRRWSALRDAAGMLHWDMSAMMPEGGHSARAEQLAALGVVSHQLLTEPKTGELLQAAHEEAKGLDPWQRANLHEMRRVHVHATALNSDLVEAMSKAATSCEAVWRQARPAGDFAMVKPHLEAIIRLVREAAQAKAEKLGLSPYEALMDEYEPGSRTADIDAVFADYAAFLPDFLGAVLERQAKAPAPIEPKGPFPVEKQKALGERVMKTIGFDFDHGRLDTSLHPFCGGVPDDVRITTRYAEDQVTSALMGIIHETGHAMYERGLPSQWRLQPVGQARGMALHESQSLLVEMQASRSLDFCTFLSPLLNETFPGNEAAFAPDNLRRLYSRVEPGFIRVDADEVTYPAHVILRYRLEQALVKGDLQVGDIPAAWNEGMKSLLGIKPPSDREGCLQDIHWFDGAVGYFPCYSLGAMTAAQLYAAACEADPRIPAAIARGDFAPLMAWLRPNVHERGSSLTTAEIVTAATGRPLDVEVFKAHLQRRYLPD</sequence>
<gene>
    <name evidence="2" type="ORF">Q8A70_05015</name>
</gene>
<dbReference type="PRINTS" id="PR00998">
    <property type="entry name" value="CRBOXYPTASET"/>
</dbReference>
<dbReference type="GO" id="GO:0005524">
    <property type="term" value="F:ATP binding"/>
    <property type="evidence" value="ECO:0007669"/>
    <property type="project" value="UniProtKB-KW"/>
</dbReference>
<evidence type="ECO:0000313" key="2">
    <source>
        <dbReference type="EMBL" id="MDQ7247011.1"/>
    </source>
</evidence>
<dbReference type="InterPro" id="IPR001333">
    <property type="entry name" value="Peptidase_M32_Taq"/>
</dbReference>
<organism evidence="2 3">
    <name type="scientific">Dongia sedimenti</name>
    <dbReference type="NCBI Taxonomy" id="3064282"/>
    <lineage>
        <taxon>Bacteria</taxon>
        <taxon>Pseudomonadati</taxon>
        <taxon>Pseudomonadota</taxon>
        <taxon>Alphaproteobacteria</taxon>
        <taxon>Rhodospirillales</taxon>
        <taxon>Dongiaceae</taxon>
        <taxon>Dongia</taxon>
    </lineage>
</organism>